<evidence type="ECO:0000256" key="5">
    <source>
        <dbReference type="ARBA" id="ARBA00022989"/>
    </source>
</evidence>
<evidence type="ECO:0000256" key="1">
    <source>
        <dbReference type="ARBA" id="ARBA00004477"/>
    </source>
</evidence>
<comment type="caution">
    <text evidence="9">The sequence shown here is derived from an EMBL/GenBank/DDBJ whole genome shotgun (WGS) entry which is preliminary data.</text>
</comment>
<organism evidence="9 10">
    <name type="scientific">Pichia inconspicua</name>
    <dbReference type="NCBI Taxonomy" id="52247"/>
    <lineage>
        <taxon>Eukaryota</taxon>
        <taxon>Fungi</taxon>
        <taxon>Dikarya</taxon>
        <taxon>Ascomycota</taxon>
        <taxon>Saccharomycotina</taxon>
        <taxon>Pichiomycetes</taxon>
        <taxon>Pichiales</taxon>
        <taxon>Pichiaceae</taxon>
        <taxon>Pichia</taxon>
    </lineage>
</organism>
<sequence length="299" mass="33029">MSDLGQFFKSVPPVTRTITLTSLVMAGLNSLKIIPIGEFTCEFPIIFHKFEIHRLLTGFLIPNPQAMQGMMEIYMLYSFSKGIEEGKFKKNLPDYIYYFMIVLPTILVGTFLFVPPMYSLHPALLSALTFTWSVHNYNQQVNFYFMPIQASLLPGVSLGFRLLVDGFESFLLSLIGCAGAYAYNCLETKSSGPLQSLLTGHEPELDPNHNRLGTINSNVKPWFYSTGLLNAPQWLKGFISRLTGVDYDSPAYRRGFVGTGLRKNSTNSGTSGSKLGGIKLGGGGAFRGSGRRLGSTKDD</sequence>
<accession>A0A4V4NF87</accession>
<evidence type="ECO:0000256" key="4">
    <source>
        <dbReference type="ARBA" id="ARBA00022824"/>
    </source>
</evidence>
<dbReference type="EMBL" id="SELW01000645">
    <property type="protein sequence ID" value="TID16231.1"/>
    <property type="molecule type" value="Genomic_DNA"/>
</dbReference>
<protein>
    <recommendedName>
        <fullName evidence="7">Derlin</fullName>
    </recommendedName>
</protein>
<dbReference type="AlphaFoldDB" id="A0A4V4NF87"/>
<dbReference type="InterPro" id="IPR007599">
    <property type="entry name" value="DER1"/>
</dbReference>
<keyword evidence="6 7" id="KW-0472">Membrane</keyword>
<comment type="function">
    <text evidence="7">May be involved in the degradation of misfolded endoplasmic reticulum (ER) luminal proteins.</text>
</comment>
<keyword evidence="5 7" id="KW-1133">Transmembrane helix</keyword>
<name>A0A4V4NF87_9ASCO</name>
<proteinExistence type="inferred from homology"/>
<comment type="similarity">
    <text evidence="2 7">Belongs to the derlin family.</text>
</comment>
<evidence type="ECO:0000256" key="3">
    <source>
        <dbReference type="ARBA" id="ARBA00022692"/>
    </source>
</evidence>
<evidence type="ECO:0000256" key="6">
    <source>
        <dbReference type="ARBA" id="ARBA00023136"/>
    </source>
</evidence>
<dbReference type="Proteomes" id="UP000307173">
    <property type="component" value="Unassembled WGS sequence"/>
</dbReference>
<feature type="region of interest" description="Disordered" evidence="8">
    <location>
        <begin position="263"/>
        <end position="299"/>
    </location>
</feature>
<gene>
    <name evidence="9" type="ORF">CANINC_004230</name>
</gene>
<feature type="compositionally biased region" description="Gly residues" evidence="8">
    <location>
        <begin position="274"/>
        <end position="287"/>
    </location>
</feature>
<dbReference type="GO" id="GO:0006950">
    <property type="term" value="P:response to stress"/>
    <property type="evidence" value="ECO:0007669"/>
    <property type="project" value="UniProtKB-ARBA"/>
</dbReference>
<comment type="caution">
    <text evidence="7">Lacks conserved residue(s) required for the propagation of feature annotation.</text>
</comment>
<evidence type="ECO:0000256" key="8">
    <source>
        <dbReference type="SAM" id="MobiDB-lite"/>
    </source>
</evidence>
<comment type="subcellular location">
    <subcellularLocation>
        <location evidence="1 7">Endoplasmic reticulum membrane</location>
        <topology evidence="1 7">Multi-pass membrane protein</topology>
    </subcellularLocation>
</comment>
<evidence type="ECO:0000256" key="2">
    <source>
        <dbReference type="ARBA" id="ARBA00008917"/>
    </source>
</evidence>
<keyword evidence="3 7" id="KW-0812">Transmembrane</keyword>
<evidence type="ECO:0000313" key="10">
    <source>
        <dbReference type="Proteomes" id="UP000307173"/>
    </source>
</evidence>
<keyword evidence="4 7" id="KW-0256">Endoplasmic reticulum</keyword>
<evidence type="ECO:0000313" key="9">
    <source>
        <dbReference type="EMBL" id="TID16231.1"/>
    </source>
</evidence>
<dbReference type="PANTHER" id="PTHR11009">
    <property type="entry name" value="DER1-LIKE PROTEIN, DERLIN"/>
    <property type="match status" value="1"/>
</dbReference>
<dbReference type="OrthoDB" id="19102at2759"/>
<reference evidence="9 10" key="1">
    <citation type="journal article" date="2019" name="Front. Genet.">
        <title>Whole-Genome Sequencing of the Opportunistic Yeast Pathogen Candida inconspicua Uncovers Its Hybrid Origin.</title>
        <authorList>
            <person name="Mixao V."/>
            <person name="Hansen A.P."/>
            <person name="Saus E."/>
            <person name="Boekhout T."/>
            <person name="Lass-Florl C."/>
            <person name="Gabaldon T."/>
        </authorList>
    </citation>
    <scope>NUCLEOTIDE SEQUENCE [LARGE SCALE GENOMIC DNA]</scope>
    <source>
        <strain evidence="9 10">CBS 180</strain>
    </source>
</reference>
<dbReference type="GO" id="GO:0005789">
    <property type="term" value="C:endoplasmic reticulum membrane"/>
    <property type="evidence" value="ECO:0007669"/>
    <property type="project" value="UniProtKB-SubCell"/>
</dbReference>
<evidence type="ECO:0000256" key="7">
    <source>
        <dbReference type="RuleBase" id="RU363059"/>
    </source>
</evidence>
<keyword evidence="10" id="KW-1185">Reference proteome</keyword>
<dbReference type="STRING" id="52247.A0A4V4NF87"/>
<feature type="transmembrane region" description="Helical" evidence="7">
    <location>
        <begin position="95"/>
        <end position="114"/>
    </location>
</feature>
<dbReference type="Pfam" id="PF04511">
    <property type="entry name" value="DER1"/>
    <property type="match status" value="1"/>
</dbReference>